<dbReference type="Pfam" id="PF11011">
    <property type="entry name" value="DUF2849"/>
    <property type="match status" value="1"/>
</dbReference>
<dbReference type="EMBL" id="JAMOIM010000013">
    <property type="protein sequence ID" value="MCW6510084.1"/>
    <property type="molecule type" value="Genomic_DNA"/>
</dbReference>
<name>A0AA42CK12_9HYPH</name>
<accession>A0AA42CK12</accession>
<dbReference type="AlphaFoldDB" id="A0AA42CK12"/>
<comment type="caution">
    <text evidence="1">The sequence shown here is derived from an EMBL/GenBank/DDBJ whole genome shotgun (WGS) entry which is preliminary data.</text>
</comment>
<proteinExistence type="predicted"/>
<dbReference type="Proteomes" id="UP001165667">
    <property type="component" value="Unassembled WGS sequence"/>
</dbReference>
<dbReference type="InterPro" id="IPR021270">
    <property type="entry name" value="DUF2849"/>
</dbReference>
<sequence length="92" mass="9933">MITASRLTDGAVVFLGQDRTWVERLAQAEVFSTVDASAEALKSAQKDEQANVVLDIYAIDVAPKAGVLVPIKLREAIRAQGPTVHPEHGKPR</sequence>
<gene>
    <name evidence="1" type="ORF">M8523_18865</name>
</gene>
<protein>
    <submittedName>
        <fullName evidence="1">DUF2849 domain-containing protein</fullName>
    </submittedName>
</protein>
<evidence type="ECO:0000313" key="2">
    <source>
        <dbReference type="Proteomes" id="UP001165667"/>
    </source>
</evidence>
<evidence type="ECO:0000313" key="1">
    <source>
        <dbReference type="EMBL" id="MCW6510084.1"/>
    </source>
</evidence>
<dbReference type="RefSeq" id="WP_282586550.1">
    <property type="nucleotide sequence ID" value="NZ_JAMOIM010000013.1"/>
</dbReference>
<reference evidence="1" key="1">
    <citation type="submission" date="2022-05" db="EMBL/GenBank/DDBJ databases">
        <authorList>
            <person name="Pankratov T."/>
        </authorList>
    </citation>
    <scope>NUCLEOTIDE SEQUENCE</scope>
    <source>
        <strain evidence="1">BP6-180914</strain>
    </source>
</reference>
<keyword evidence="2" id="KW-1185">Reference proteome</keyword>
<organism evidence="1 2">
    <name type="scientific">Lichenifustis flavocetrariae</name>
    <dbReference type="NCBI Taxonomy" id="2949735"/>
    <lineage>
        <taxon>Bacteria</taxon>
        <taxon>Pseudomonadati</taxon>
        <taxon>Pseudomonadota</taxon>
        <taxon>Alphaproteobacteria</taxon>
        <taxon>Hyphomicrobiales</taxon>
        <taxon>Lichenihabitantaceae</taxon>
        <taxon>Lichenifustis</taxon>
    </lineage>
</organism>